<dbReference type="EMBL" id="LT629701">
    <property type="protein sequence ID" value="SDM37552.1"/>
    <property type="molecule type" value="Genomic_DNA"/>
</dbReference>
<evidence type="ECO:0000256" key="4">
    <source>
        <dbReference type="ARBA" id="ARBA00022989"/>
    </source>
</evidence>
<evidence type="ECO:0000256" key="2">
    <source>
        <dbReference type="ARBA" id="ARBA00022475"/>
    </source>
</evidence>
<dbReference type="RefSeq" id="WP_030433836.1">
    <property type="nucleotide sequence ID" value="NZ_JOEF01000059.1"/>
</dbReference>
<keyword evidence="5 6" id="KW-0472">Membrane</keyword>
<accession>A0A1G9SQ64</accession>
<evidence type="ECO:0000256" key="6">
    <source>
        <dbReference type="SAM" id="Phobius"/>
    </source>
</evidence>
<gene>
    <name evidence="8" type="ORF">SAMN04489726_1312</name>
</gene>
<keyword evidence="9" id="KW-1185">Reference proteome</keyword>
<dbReference type="Proteomes" id="UP000183376">
    <property type="component" value="Chromosome I"/>
</dbReference>
<evidence type="ECO:0000256" key="3">
    <source>
        <dbReference type="ARBA" id="ARBA00022692"/>
    </source>
</evidence>
<dbReference type="STRING" id="211114.SAMN04489726_1312"/>
<evidence type="ECO:0000256" key="5">
    <source>
        <dbReference type="ARBA" id="ARBA00023136"/>
    </source>
</evidence>
<dbReference type="OrthoDB" id="5125307at2"/>
<dbReference type="AlphaFoldDB" id="A0A1G9SQ64"/>
<evidence type="ECO:0000256" key="1">
    <source>
        <dbReference type="ARBA" id="ARBA00004651"/>
    </source>
</evidence>
<name>A0A1G9SQ64_ALLAB</name>
<dbReference type="Pfam" id="PF13396">
    <property type="entry name" value="PLDc_N"/>
    <property type="match status" value="1"/>
</dbReference>
<proteinExistence type="predicted"/>
<organism evidence="8 9">
    <name type="scientific">Allokutzneria albata</name>
    <name type="common">Kibdelosporangium albatum</name>
    <dbReference type="NCBI Taxonomy" id="211114"/>
    <lineage>
        <taxon>Bacteria</taxon>
        <taxon>Bacillati</taxon>
        <taxon>Actinomycetota</taxon>
        <taxon>Actinomycetes</taxon>
        <taxon>Pseudonocardiales</taxon>
        <taxon>Pseudonocardiaceae</taxon>
        <taxon>Allokutzneria</taxon>
    </lineage>
</organism>
<sequence length="73" mass="8158">MRSQTWQDLSPGRKRTVIAAGAVQVTLALTAWVDLSRRSPERVNGPKKLWAAVIAINFVGPLAYFCFGRRRDS</sequence>
<protein>
    <submittedName>
        <fullName evidence="8">Phospholipase_D-nuclease N-terminal</fullName>
    </submittedName>
</protein>
<keyword evidence="4 6" id="KW-1133">Transmembrane helix</keyword>
<feature type="transmembrane region" description="Helical" evidence="6">
    <location>
        <begin position="16"/>
        <end position="33"/>
    </location>
</feature>
<keyword evidence="3 6" id="KW-0812">Transmembrane</keyword>
<feature type="transmembrane region" description="Helical" evidence="6">
    <location>
        <begin position="49"/>
        <end position="67"/>
    </location>
</feature>
<comment type="subcellular location">
    <subcellularLocation>
        <location evidence="1">Cell membrane</location>
        <topology evidence="1">Multi-pass membrane protein</topology>
    </subcellularLocation>
</comment>
<evidence type="ECO:0000259" key="7">
    <source>
        <dbReference type="Pfam" id="PF13396"/>
    </source>
</evidence>
<dbReference type="InterPro" id="IPR027379">
    <property type="entry name" value="CLS_N"/>
</dbReference>
<evidence type="ECO:0000313" key="9">
    <source>
        <dbReference type="Proteomes" id="UP000183376"/>
    </source>
</evidence>
<feature type="domain" description="Cardiolipin synthase N-terminal" evidence="7">
    <location>
        <begin position="27"/>
        <end position="69"/>
    </location>
</feature>
<evidence type="ECO:0000313" key="8">
    <source>
        <dbReference type="EMBL" id="SDM37552.1"/>
    </source>
</evidence>
<reference evidence="8 9" key="1">
    <citation type="submission" date="2016-10" db="EMBL/GenBank/DDBJ databases">
        <authorList>
            <person name="de Groot N.N."/>
        </authorList>
    </citation>
    <scope>NUCLEOTIDE SEQUENCE [LARGE SCALE GENOMIC DNA]</scope>
    <source>
        <strain evidence="8 9">DSM 44149</strain>
    </source>
</reference>
<keyword evidence="2" id="KW-1003">Cell membrane</keyword>
<dbReference type="GO" id="GO:0005886">
    <property type="term" value="C:plasma membrane"/>
    <property type="evidence" value="ECO:0007669"/>
    <property type="project" value="UniProtKB-SubCell"/>
</dbReference>